<keyword evidence="1" id="KW-0812">Transmembrane</keyword>
<dbReference type="AlphaFoldDB" id="A0A3Q9ITK9"/>
<dbReference type="OrthoDB" id="1493027at2"/>
<reference evidence="4 5" key="1">
    <citation type="submission" date="2018-10" db="EMBL/GenBank/DDBJ databases">
        <title>Butyricimonas faecalis sp. nov., isolated from human faeces and emended description of the genus Butyricimonas.</title>
        <authorList>
            <person name="Le Roy T."/>
            <person name="Van der Smissen P."/>
            <person name="Paquot A."/>
            <person name="Delzenne N."/>
            <person name="Muccioli G."/>
            <person name="Collet J.-F."/>
            <person name="Cani P.D."/>
        </authorList>
    </citation>
    <scope>NUCLEOTIDE SEQUENCE [LARGE SCALE GENOMIC DNA]</scope>
    <source>
        <strain evidence="4 5">H184</strain>
    </source>
</reference>
<dbReference type="InterPro" id="IPR012373">
    <property type="entry name" value="Ferrdict_sens_TM"/>
</dbReference>
<keyword evidence="1" id="KW-0472">Membrane</keyword>
<gene>
    <name evidence="4" type="ORF">D8S85_09230</name>
</gene>
<evidence type="ECO:0000256" key="1">
    <source>
        <dbReference type="SAM" id="Phobius"/>
    </source>
</evidence>
<name>A0A3Q9ITK9_9BACT</name>
<dbReference type="PANTHER" id="PTHR30273:SF2">
    <property type="entry name" value="PROTEIN FECR"/>
    <property type="match status" value="1"/>
</dbReference>
<protein>
    <submittedName>
        <fullName evidence="4">FecR family protein</fullName>
    </submittedName>
</protein>
<feature type="domain" description="Protein FecR C-terminal" evidence="3">
    <location>
        <begin position="315"/>
        <end position="384"/>
    </location>
</feature>
<feature type="domain" description="FecR protein" evidence="2">
    <location>
        <begin position="178"/>
        <end position="273"/>
    </location>
</feature>
<keyword evidence="5" id="KW-1185">Reference proteome</keyword>
<dbReference type="PIRSF" id="PIRSF018266">
    <property type="entry name" value="FecR"/>
    <property type="match status" value="1"/>
</dbReference>
<dbReference type="Proteomes" id="UP000270673">
    <property type="component" value="Chromosome"/>
</dbReference>
<dbReference type="Gene3D" id="3.55.50.30">
    <property type="match status" value="1"/>
</dbReference>
<dbReference type="GO" id="GO:0016989">
    <property type="term" value="F:sigma factor antagonist activity"/>
    <property type="evidence" value="ECO:0007669"/>
    <property type="project" value="TreeGrafter"/>
</dbReference>
<dbReference type="InterPro" id="IPR032508">
    <property type="entry name" value="FecR_C"/>
</dbReference>
<dbReference type="Gene3D" id="2.60.120.1440">
    <property type="match status" value="1"/>
</dbReference>
<organism evidence="4 5">
    <name type="scientific">Butyricimonas faecalis</name>
    <dbReference type="NCBI Taxonomy" id="2093856"/>
    <lineage>
        <taxon>Bacteria</taxon>
        <taxon>Pseudomonadati</taxon>
        <taxon>Bacteroidota</taxon>
        <taxon>Bacteroidia</taxon>
        <taxon>Bacteroidales</taxon>
        <taxon>Odoribacteraceae</taxon>
        <taxon>Butyricimonas</taxon>
    </lineage>
</organism>
<dbReference type="RefSeq" id="WP_106480449.1">
    <property type="nucleotide sequence ID" value="NZ_CP032819.1"/>
</dbReference>
<evidence type="ECO:0000259" key="2">
    <source>
        <dbReference type="Pfam" id="PF04773"/>
    </source>
</evidence>
<dbReference type="InterPro" id="IPR006860">
    <property type="entry name" value="FecR"/>
</dbReference>
<proteinExistence type="predicted"/>
<evidence type="ECO:0000259" key="3">
    <source>
        <dbReference type="Pfam" id="PF16344"/>
    </source>
</evidence>
<evidence type="ECO:0000313" key="4">
    <source>
        <dbReference type="EMBL" id="AZS29711.1"/>
    </source>
</evidence>
<feature type="transmembrane region" description="Helical" evidence="1">
    <location>
        <begin position="86"/>
        <end position="103"/>
    </location>
</feature>
<accession>A0A3Q9ITK9</accession>
<sequence length="385" mass="44248">MEKIDPRIEFVIYRFLHGKLSTSEREMLESWLREGKHRELLEKICNKENMLEKSFYFDRLNRGREKTWLRLERATGLRRRVVLRRWTIAASLIVPLLIGALYLNERQITSKVPGRQLERIVPGISTAQLYLPDGNVVDLGKDSVCNLLLLKGGRFVNERGTLTYKGDSSGVKVAQYSEVRIPRGGEYKVVLPDGTIVWLNAESSLRFPTLFTGKERKVYAKGELYFDVKHDETKPFIVEVEKDYAVRVLGTEFNLRAYSGSPIATTLVEGRVQVKGMDNIVLLSSGQQALEVPGTHDIEVFDVDVAPYVAWHEGKFHFVHAPLKDIMEELARWYDVEVVFENPAVRDECFTIEMQRFDDFNKVLRLIERTDIVTISVDGHIVTVK</sequence>
<evidence type="ECO:0000313" key="5">
    <source>
        <dbReference type="Proteomes" id="UP000270673"/>
    </source>
</evidence>
<dbReference type="KEGG" id="buy:D8S85_09230"/>
<dbReference type="Pfam" id="PF04773">
    <property type="entry name" value="FecR"/>
    <property type="match status" value="1"/>
</dbReference>
<dbReference type="Pfam" id="PF16344">
    <property type="entry name" value="FecR_C"/>
    <property type="match status" value="1"/>
</dbReference>
<dbReference type="PANTHER" id="PTHR30273">
    <property type="entry name" value="PERIPLASMIC SIGNAL SENSOR AND SIGMA FACTOR ACTIVATOR FECR-RELATED"/>
    <property type="match status" value="1"/>
</dbReference>
<dbReference type="EMBL" id="CP032819">
    <property type="protein sequence ID" value="AZS29711.1"/>
    <property type="molecule type" value="Genomic_DNA"/>
</dbReference>
<keyword evidence="1" id="KW-1133">Transmembrane helix</keyword>